<dbReference type="PANTHER" id="PTHR19317">
    <property type="entry name" value="PRENYLATED RAB ACCEPTOR 1-RELATED"/>
    <property type="match status" value="1"/>
</dbReference>
<dbReference type="GO" id="GO:0016020">
    <property type="term" value="C:membrane"/>
    <property type="evidence" value="ECO:0007669"/>
    <property type="project" value="UniProtKB-SubCell"/>
</dbReference>
<evidence type="ECO:0000256" key="4">
    <source>
        <dbReference type="ARBA" id="ARBA00022692"/>
    </source>
</evidence>
<keyword evidence="7" id="KW-0813">Transport</keyword>
<proteinExistence type="inferred from homology"/>
<keyword evidence="6 7" id="KW-0472">Membrane</keyword>
<keyword evidence="4 7" id="KW-0812">Transmembrane</keyword>
<feature type="transmembrane region" description="Helical" evidence="7">
    <location>
        <begin position="130"/>
        <end position="146"/>
    </location>
</feature>
<organism evidence="8">
    <name type="scientific">Noccaea caerulescens</name>
    <name type="common">Alpine penny-cress</name>
    <name type="synonym">Thlaspi caerulescens</name>
    <dbReference type="NCBI Taxonomy" id="107243"/>
    <lineage>
        <taxon>Eukaryota</taxon>
        <taxon>Viridiplantae</taxon>
        <taxon>Streptophyta</taxon>
        <taxon>Embryophyta</taxon>
        <taxon>Tracheophyta</taxon>
        <taxon>Spermatophyta</taxon>
        <taxon>Magnoliopsida</taxon>
        <taxon>eudicotyledons</taxon>
        <taxon>Gunneridae</taxon>
        <taxon>Pentapetalae</taxon>
        <taxon>rosids</taxon>
        <taxon>malvids</taxon>
        <taxon>Brassicales</taxon>
        <taxon>Brassicaceae</taxon>
        <taxon>Coluteocarpeae</taxon>
        <taxon>Noccaea</taxon>
    </lineage>
</organism>
<evidence type="ECO:0000256" key="6">
    <source>
        <dbReference type="ARBA" id="ARBA00023136"/>
    </source>
</evidence>
<sequence>MKNYVAIPASSHASPVVDVESITRDDQRIKAGIAPLRPWNVMFDFQSTWLPRGVSDAFSRIKTNLRYFQRNYVIVVLIVVLIFNFIIIFDSLIKYPISLIGFTALNFLWIFYLLRNDEPIKLFGYRTNDLIVRSLTLITVALLLLTNATFNISRPLLIGYVVVLIHAVVRKTEDLFLDEEAAMPETS</sequence>
<evidence type="ECO:0000256" key="2">
    <source>
        <dbReference type="ARBA" id="ARBA00004127"/>
    </source>
</evidence>
<dbReference type="AlphaFoldDB" id="A0A1J3G3V1"/>
<dbReference type="GO" id="GO:0016192">
    <property type="term" value="P:vesicle-mediated transport"/>
    <property type="evidence" value="ECO:0007669"/>
    <property type="project" value="UniProtKB-ARBA"/>
</dbReference>
<accession>A0A1J3G3V1</accession>
<dbReference type="GO" id="GO:0005794">
    <property type="term" value="C:Golgi apparatus"/>
    <property type="evidence" value="ECO:0007669"/>
    <property type="project" value="TreeGrafter"/>
</dbReference>
<comment type="similarity">
    <text evidence="3 7">Belongs to the PRA1 family.</text>
</comment>
<feature type="transmembrane region" description="Helical" evidence="7">
    <location>
        <begin position="95"/>
        <end position="114"/>
    </location>
</feature>
<dbReference type="Pfam" id="PF03208">
    <property type="entry name" value="PRA1"/>
    <property type="match status" value="1"/>
</dbReference>
<dbReference type="InterPro" id="IPR004895">
    <property type="entry name" value="Prenylated_rab_accept_PRA1"/>
</dbReference>
<comment type="function">
    <text evidence="1 7">May be involved in both secretory and endocytic intracellular trafficking in the endosomal/prevacuolar compartments.</text>
</comment>
<protein>
    <recommendedName>
        <fullName evidence="7">PRA1 family protein</fullName>
    </recommendedName>
</protein>
<evidence type="ECO:0000256" key="7">
    <source>
        <dbReference type="RuleBase" id="RU363107"/>
    </source>
</evidence>
<evidence type="ECO:0000256" key="1">
    <source>
        <dbReference type="ARBA" id="ARBA00002501"/>
    </source>
</evidence>
<dbReference type="GO" id="GO:0005783">
    <property type="term" value="C:endoplasmic reticulum"/>
    <property type="evidence" value="ECO:0007669"/>
    <property type="project" value="TreeGrafter"/>
</dbReference>
<reference evidence="8" key="1">
    <citation type="submission" date="2016-07" db="EMBL/GenBank/DDBJ databases">
        <title>De novo transcriptome assembly of four accessions of the metal hyperaccumulator plant Noccaea caerulescens.</title>
        <authorList>
            <person name="Blande D."/>
            <person name="Halimaa P."/>
            <person name="Tervahauta A.I."/>
            <person name="Aarts M.G."/>
            <person name="Karenlampi S.O."/>
        </authorList>
    </citation>
    <scope>NUCLEOTIDE SEQUENCE</scope>
</reference>
<dbReference type="PANTHER" id="PTHR19317:SF61">
    <property type="entry name" value="PRA1 FAMILY PROTEIN F3-RELATED"/>
    <property type="match status" value="1"/>
</dbReference>
<comment type="subcellular location">
    <subcellularLocation>
        <location evidence="2">Endomembrane system</location>
        <topology evidence="2">Multi-pass membrane protein</topology>
    </subcellularLocation>
    <subcellularLocation>
        <location evidence="7">Membrane</location>
        <topology evidence="7">Multi-pass membrane protein</topology>
    </subcellularLocation>
</comment>
<feature type="transmembrane region" description="Helical" evidence="7">
    <location>
        <begin position="72"/>
        <end position="89"/>
    </location>
</feature>
<dbReference type="EMBL" id="GEVK01001901">
    <property type="protein sequence ID" value="JAU50931.1"/>
    <property type="molecule type" value="Transcribed_RNA"/>
</dbReference>
<gene>
    <name evidence="8" type="ORF">LC_TR11256_c1_g1_i1_g.39589</name>
</gene>
<keyword evidence="5 7" id="KW-1133">Transmembrane helix</keyword>
<name>A0A1J3G3V1_NOCCA</name>
<evidence type="ECO:0000256" key="5">
    <source>
        <dbReference type="ARBA" id="ARBA00022989"/>
    </source>
</evidence>
<evidence type="ECO:0000256" key="3">
    <source>
        <dbReference type="ARBA" id="ARBA00006483"/>
    </source>
</evidence>
<evidence type="ECO:0000313" key="8">
    <source>
        <dbReference type="EMBL" id="JAU50931.1"/>
    </source>
</evidence>